<sequence length="202" mass="22999">MADAVLVNPSGYKLINDQTLPLGLLYTAIFAHKEFDIKLIDDRVESDWKSKLISELKKEPKIVGVTSLTGKQILSALEVSKIVKENSNALMLWGGIHASLLPKQTLENKYIDIIIEGEGEFTFYELMKALEKNKSLKEIKGLWYKKDGKINSNPKRPLLNLDTLPIPPYHLIDIKKYVQVRKTRDYRPSINLMTSRGCPNKC</sequence>
<evidence type="ECO:0000313" key="7">
    <source>
        <dbReference type="EMBL" id="GAG10755.1"/>
    </source>
</evidence>
<feature type="domain" description="B12-binding" evidence="6">
    <location>
        <begin position="1"/>
        <end position="137"/>
    </location>
</feature>
<comment type="caution">
    <text evidence="7">The sequence shown here is derived from an EMBL/GenBank/DDBJ whole genome shotgun (WGS) entry which is preliminary data.</text>
</comment>
<evidence type="ECO:0000256" key="3">
    <source>
        <dbReference type="ARBA" id="ARBA00022723"/>
    </source>
</evidence>
<dbReference type="AlphaFoldDB" id="X0UY87"/>
<evidence type="ECO:0000259" key="6">
    <source>
        <dbReference type="PROSITE" id="PS51332"/>
    </source>
</evidence>
<evidence type="ECO:0000256" key="1">
    <source>
        <dbReference type="ARBA" id="ARBA00001966"/>
    </source>
</evidence>
<dbReference type="InterPro" id="IPR051198">
    <property type="entry name" value="BchE-like"/>
</dbReference>
<accession>X0UY87</accession>
<dbReference type="PROSITE" id="PS51332">
    <property type="entry name" value="B12_BINDING"/>
    <property type="match status" value="1"/>
</dbReference>
<evidence type="ECO:0000256" key="5">
    <source>
        <dbReference type="ARBA" id="ARBA00023014"/>
    </source>
</evidence>
<dbReference type="Pfam" id="PF02310">
    <property type="entry name" value="B12-binding"/>
    <property type="match status" value="1"/>
</dbReference>
<gene>
    <name evidence="7" type="ORF">S01H1_42942</name>
</gene>
<dbReference type="Gene3D" id="3.40.50.280">
    <property type="entry name" value="Cobalamin-binding domain"/>
    <property type="match status" value="1"/>
</dbReference>
<name>X0UY87_9ZZZZ</name>
<dbReference type="PANTHER" id="PTHR43409">
    <property type="entry name" value="ANAEROBIC MAGNESIUM-PROTOPORPHYRIN IX MONOMETHYL ESTER CYCLASE-RELATED"/>
    <property type="match status" value="1"/>
</dbReference>
<dbReference type="PANTHER" id="PTHR43409:SF7">
    <property type="entry name" value="BLL1977 PROTEIN"/>
    <property type="match status" value="1"/>
</dbReference>
<dbReference type="CDD" id="cd02068">
    <property type="entry name" value="radical_SAM_B12_BD"/>
    <property type="match status" value="1"/>
</dbReference>
<keyword evidence="4" id="KW-0408">Iron</keyword>
<reference evidence="7" key="1">
    <citation type="journal article" date="2014" name="Front. Microbiol.">
        <title>High frequency of phylogenetically diverse reductive dehalogenase-homologous genes in deep subseafloor sedimentary metagenomes.</title>
        <authorList>
            <person name="Kawai M."/>
            <person name="Futagami T."/>
            <person name="Toyoda A."/>
            <person name="Takaki Y."/>
            <person name="Nishi S."/>
            <person name="Hori S."/>
            <person name="Arai W."/>
            <person name="Tsubouchi T."/>
            <person name="Morono Y."/>
            <person name="Uchiyama I."/>
            <person name="Ito T."/>
            <person name="Fujiyama A."/>
            <person name="Inagaki F."/>
            <person name="Takami H."/>
        </authorList>
    </citation>
    <scope>NUCLEOTIDE SEQUENCE</scope>
    <source>
        <strain evidence="7">Expedition CK06-06</strain>
    </source>
</reference>
<evidence type="ECO:0000256" key="2">
    <source>
        <dbReference type="ARBA" id="ARBA00022691"/>
    </source>
</evidence>
<keyword evidence="2" id="KW-0949">S-adenosyl-L-methionine</keyword>
<comment type="cofactor">
    <cofactor evidence="1">
        <name>[4Fe-4S] cluster</name>
        <dbReference type="ChEBI" id="CHEBI:49883"/>
    </cofactor>
</comment>
<keyword evidence="3" id="KW-0479">Metal-binding</keyword>
<protein>
    <recommendedName>
        <fullName evidence="6">B12-binding domain-containing protein</fullName>
    </recommendedName>
</protein>
<feature type="non-terminal residue" evidence="7">
    <location>
        <position position="202"/>
    </location>
</feature>
<dbReference type="InterPro" id="IPR006158">
    <property type="entry name" value="Cobalamin-bd"/>
</dbReference>
<keyword evidence="5" id="KW-0411">Iron-sulfur</keyword>
<evidence type="ECO:0000256" key="4">
    <source>
        <dbReference type="ARBA" id="ARBA00023004"/>
    </source>
</evidence>
<proteinExistence type="predicted"/>
<organism evidence="7">
    <name type="scientific">marine sediment metagenome</name>
    <dbReference type="NCBI Taxonomy" id="412755"/>
    <lineage>
        <taxon>unclassified sequences</taxon>
        <taxon>metagenomes</taxon>
        <taxon>ecological metagenomes</taxon>
    </lineage>
</organism>
<dbReference type="GO" id="GO:0051536">
    <property type="term" value="F:iron-sulfur cluster binding"/>
    <property type="evidence" value="ECO:0007669"/>
    <property type="project" value="UniProtKB-KW"/>
</dbReference>
<dbReference type="EMBL" id="BARS01027333">
    <property type="protein sequence ID" value="GAG10755.1"/>
    <property type="molecule type" value="Genomic_DNA"/>
</dbReference>
<dbReference type="GO" id="GO:0031419">
    <property type="term" value="F:cobalamin binding"/>
    <property type="evidence" value="ECO:0007669"/>
    <property type="project" value="InterPro"/>
</dbReference>
<dbReference type="GO" id="GO:0046872">
    <property type="term" value="F:metal ion binding"/>
    <property type="evidence" value="ECO:0007669"/>
    <property type="project" value="UniProtKB-KW"/>
</dbReference>